<name>A0A0A9A061_ARUDO</name>
<organism evidence="1">
    <name type="scientific">Arundo donax</name>
    <name type="common">Giant reed</name>
    <name type="synonym">Donax arundinaceus</name>
    <dbReference type="NCBI Taxonomy" id="35708"/>
    <lineage>
        <taxon>Eukaryota</taxon>
        <taxon>Viridiplantae</taxon>
        <taxon>Streptophyta</taxon>
        <taxon>Embryophyta</taxon>
        <taxon>Tracheophyta</taxon>
        <taxon>Spermatophyta</taxon>
        <taxon>Magnoliopsida</taxon>
        <taxon>Liliopsida</taxon>
        <taxon>Poales</taxon>
        <taxon>Poaceae</taxon>
        <taxon>PACMAD clade</taxon>
        <taxon>Arundinoideae</taxon>
        <taxon>Arundineae</taxon>
        <taxon>Arundo</taxon>
    </lineage>
</organism>
<proteinExistence type="predicted"/>
<dbReference type="EMBL" id="GBRH01257468">
    <property type="protein sequence ID" value="JAD40427.1"/>
    <property type="molecule type" value="Transcribed_RNA"/>
</dbReference>
<evidence type="ECO:0000313" key="1">
    <source>
        <dbReference type="EMBL" id="JAD40427.1"/>
    </source>
</evidence>
<reference evidence="1" key="1">
    <citation type="submission" date="2014-09" db="EMBL/GenBank/DDBJ databases">
        <authorList>
            <person name="Magalhaes I.L.F."/>
            <person name="Oliveira U."/>
            <person name="Santos F.R."/>
            <person name="Vidigal T.H.D.A."/>
            <person name="Brescovit A.D."/>
            <person name="Santos A.J."/>
        </authorList>
    </citation>
    <scope>NUCLEOTIDE SEQUENCE</scope>
    <source>
        <tissue evidence="1">Shoot tissue taken approximately 20 cm above the soil surface</tissue>
    </source>
</reference>
<reference evidence="1" key="2">
    <citation type="journal article" date="2015" name="Data Brief">
        <title>Shoot transcriptome of the giant reed, Arundo donax.</title>
        <authorList>
            <person name="Barrero R.A."/>
            <person name="Guerrero F.D."/>
            <person name="Moolhuijzen P."/>
            <person name="Goolsby J.A."/>
            <person name="Tidwell J."/>
            <person name="Bellgard S.E."/>
            <person name="Bellgard M.I."/>
        </authorList>
    </citation>
    <scope>NUCLEOTIDE SEQUENCE</scope>
    <source>
        <tissue evidence="1">Shoot tissue taken approximately 20 cm above the soil surface</tissue>
    </source>
</reference>
<accession>A0A0A9A061</accession>
<protein>
    <submittedName>
        <fullName evidence="1">Uncharacterized protein</fullName>
    </submittedName>
</protein>
<sequence>MFISWKILL</sequence>